<feature type="coiled-coil region" evidence="1">
    <location>
        <begin position="133"/>
        <end position="160"/>
    </location>
</feature>
<feature type="region of interest" description="Disordered" evidence="2">
    <location>
        <begin position="1"/>
        <end position="25"/>
    </location>
</feature>
<reference evidence="4" key="1">
    <citation type="journal article" date="2006" name="Science">
        <title>Phytophthora genome sequences uncover evolutionary origins and mechanisms of pathogenesis.</title>
        <authorList>
            <person name="Tyler B.M."/>
            <person name="Tripathy S."/>
            <person name="Zhang X."/>
            <person name="Dehal P."/>
            <person name="Jiang R.H."/>
            <person name="Aerts A."/>
            <person name="Arredondo F.D."/>
            <person name="Baxter L."/>
            <person name="Bensasson D."/>
            <person name="Beynon J.L."/>
            <person name="Chapman J."/>
            <person name="Damasceno C.M."/>
            <person name="Dorrance A.E."/>
            <person name="Dou D."/>
            <person name="Dickerman A.W."/>
            <person name="Dubchak I.L."/>
            <person name="Garbelotto M."/>
            <person name="Gijzen M."/>
            <person name="Gordon S.G."/>
            <person name="Govers F."/>
            <person name="Grunwald N.J."/>
            <person name="Huang W."/>
            <person name="Ivors K.L."/>
            <person name="Jones R.W."/>
            <person name="Kamoun S."/>
            <person name="Krampis K."/>
            <person name="Lamour K.H."/>
            <person name="Lee M.K."/>
            <person name="McDonald W.H."/>
            <person name="Medina M."/>
            <person name="Meijer H.J."/>
            <person name="Nordberg E.K."/>
            <person name="Maclean D.J."/>
            <person name="Ospina-Giraldo M.D."/>
            <person name="Morris P.F."/>
            <person name="Phuntumart V."/>
            <person name="Putnam N.H."/>
            <person name="Rash S."/>
            <person name="Rose J.K."/>
            <person name="Sakihama Y."/>
            <person name="Salamov A.A."/>
            <person name="Savidor A."/>
            <person name="Scheuring C.F."/>
            <person name="Smith B.M."/>
            <person name="Sobral B.W."/>
            <person name="Terry A."/>
            <person name="Torto-Alalibo T.A."/>
            <person name="Win J."/>
            <person name="Xu Z."/>
            <person name="Zhang H."/>
            <person name="Grigoriev I.V."/>
            <person name="Rokhsar D.S."/>
            <person name="Boore J.L."/>
        </authorList>
    </citation>
    <scope>NUCLEOTIDE SEQUENCE [LARGE SCALE GENOMIC DNA]</scope>
    <source>
        <strain evidence="4">Pr102</strain>
    </source>
</reference>
<organism evidence="3 4">
    <name type="scientific">Phytophthora ramorum</name>
    <name type="common">Sudden oak death agent</name>
    <dbReference type="NCBI Taxonomy" id="164328"/>
    <lineage>
        <taxon>Eukaryota</taxon>
        <taxon>Sar</taxon>
        <taxon>Stramenopiles</taxon>
        <taxon>Oomycota</taxon>
        <taxon>Peronosporomycetes</taxon>
        <taxon>Peronosporales</taxon>
        <taxon>Peronosporaceae</taxon>
        <taxon>Phytophthora</taxon>
    </lineage>
</organism>
<dbReference type="STRING" id="164328.H3GQ07"/>
<sequence>MTDQGPRKTVDAATTEAGPPTTSLTPVAAAAATTTVEVVNGATDGAAWTATPARTTTESPTIRASKRVAKRKAASADAEKGKKKLVDSATKATPRQPTEYDLTNVMTSFQPGLVSEARSPVRARAVASAAAPSPGVQDEMHRLRQELESLRSQVAGVRQSLGVLTDPNDEVKLPADSVRQLSSAILPEQAKKAKGDYHSPQAHVLAATRMFKGLRADDPSLP</sequence>
<dbReference type="OMA" id="RQPTEYD"/>
<protein>
    <submittedName>
        <fullName evidence="3">Uncharacterized protein</fullName>
    </submittedName>
</protein>
<feature type="compositionally biased region" description="Basic and acidic residues" evidence="2">
    <location>
        <begin position="77"/>
        <end position="86"/>
    </location>
</feature>
<feature type="region of interest" description="Disordered" evidence="2">
    <location>
        <begin position="49"/>
        <end position="98"/>
    </location>
</feature>
<keyword evidence="1" id="KW-0175">Coiled coil</keyword>
<dbReference type="Proteomes" id="UP000005238">
    <property type="component" value="Unassembled WGS sequence"/>
</dbReference>
<dbReference type="HOGENOM" id="CLU_050323_0_0_1"/>
<feature type="compositionally biased region" description="Basic and acidic residues" evidence="2">
    <location>
        <begin position="1"/>
        <end position="10"/>
    </location>
</feature>
<evidence type="ECO:0000313" key="4">
    <source>
        <dbReference type="Proteomes" id="UP000005238"/>
    </source>
</evidence>
<evidence type="ECO:0000313" key="3">
    <source>
        <dbReference type="EnsemblProtists" id="Phyra78830"/>
    </source>
</evidence>
<name>H3GQ07_PHYRM</name>
<dbReference type="EnsemblProtists" id="Phyra78830">
    <property type="protein sequence ID" value="Phyra78830"/>
    <property type="gene ID" value="Phyra78830"/>
</dbReference>
<evidence type="ECO:0000256" key="2">
    <source>
        <dbReference type="SAM" id="MobiDB-lite"/>
    </source>
</evidence>
<dbReference type="eggNOG" id="ENOG502SYR4">
    <property type="taxonomic scope" value="Eukaryota"/>
</dbReference>
<proteinExistence type="predicted"/>
<dbReference type="AlphaFoldDB" id="H3GQ07"/>
<dbReference type="VEuPathDB" id="FungiDB:KRP22_8955"/>
<accession>H3GQ07</accession>
<dbReference type="InParanoid" id="H3GQ07"/>
<evidence type="ECO:0000256" key="1">
    <source>
        <dbReference type="SAM" id="Coils"/>
    </source>
</evidence>
<dbReference type="EMBL" id="DS566032">
    <property type="status" value="NOT_ANNOTATED_CDS"/>
    <property type="molecule type" value="Genomic_DNA"/>
</dbReference>
<keyword evidence="4" id="KW-1185">Reference proteome</keyword>
<feature type="compositionally biased region" description="Basic residues" evidence="2">
    <location>
        <begin position="64"/>
        <end position="73"/>
    </location>
</feature>
<reference evidence="3" key="2">
    <citation type="submission" date="2015-06" db="UniProtKB">
        <authorList>
            <consortium name="EnsemblProtists"/>
        </authorList>
    </citation>
    <scope>IDENTIFICATION</scope>
    <source>
        <strain evidence="3">Pr102</strain>
    </source>
</reference>